<organism evidence="2 3">
    <name type="scientific">Pandoraea horticolens</name>
    <dbReference type="NCBI Taxonomy" id="2508298"/>
    <lineage>
        <taxon>Bacteria</taxon>
        <taxon>Pseudomonadati</taxon>
        <taxon>Pseudomonadota</taxon>
        <taxon>Betaproteobacteria</taxon>
        <taxon>Burkholderiales</taxon>
        <taxon>Burkholderiaceae</taxon>
        <taxon>Pandoraea</taxon>
    </lineage>
</organism>
<proteinExistence type="predicted"/>
<keyword evidence="1" id="KW-0732">Signal</keyword>
<protein>
    <submittedName>
        <fullName evidence="2">Signal peptide protein</fullName>
    </submittedName>
</protein>
<sequence length="282" mass="29772">MKKVSTAMAGVVFSGAMAISAGAFAQASADGATAPAAAPAAAPADAAAAAAEPLTITANIGLFSDYRFRGISQTGKRPAIQGGFDLAHESGLYAGVWASNISWISDGNSAVSAPIEMDFYGGWKKEIIPDWTVDFGGLQYYYPGTYPSGAYFPRPHTFELYAAVGWKTVTLKYSHSLTRLFGLVSPDGKDTSNSGYLDLTGTYDLGFWGISAVGHVGHQWVHNFSAASYTDWKIGLSKDLGKNFSVSVSYVDTNADEKYYTAANSGKVLSKATVVVGLSKTF</sequence>
<gene>
    <name evidence="2" type="ORF">PHO31112_00131</name>
</gene>
<reference evidence="2 3" key="1">
    <citation type="submission" date="2019-08" db="EMBL/GenBank/DDBJ databases">
        <authorList>
            <person name="Peeters C."/>
        </authorList>
    </citation>
    <scope>NUCLEOTIDE SEQUENCE [LARGE SCALE GENOMIC DNA]</scope>
    <source>
        <strain evidence="2 3">LMG 31112</strain>
    </source>
</reference>
<evidence type="ECO:0000313" key="3">
    <source>
        <dbReference type="Proteomes" id="UP000343317"/>
    </source>
</evidence>
<dbReference type="AlphaFoldDB" id="A0A5E4RF67"/>
<dbReference type="RefSeq" id="WP_150618722.1">
    <property type="nucleotide sequence ID" value="NZ_CABPSM010000001.1"/>
</dbReference>
<evidence type="ECO:0000256" key="1">
    <source>
        <dbReference type="SAM" id="SignalP"/>
    </source>
</evidence>
<dbReference type="InterPro" id="IPR010239">
    <property type="entry name" value="CHP02001"/>
</dbReference>
<evidence type="ECO:0000313" key="2">
    <source>
        <dbReference type="EMBL" id="VVD61463.1"/>
    </source>
</evidence>
<feature type="signal peptide" evidence="1">
    <location>
        <begin position="1"/>
        <end position="25"/>
    </location>
</feature>
<accession>A0A5E4RF67</accession>
<dbReference type="NCBIfam" id="TIGR02001">
    <property type="entry name" value="gcw_chp"/>
    <property type="match status" value="1"/>
</dbReference>
<keyword evidence="3" id="KW-1185">Reference proteome</keyword>
<dbReference type="Proteomes" id="UP000343317">
    <property type="component" value="Unassembled WGS sequence"/>
</dbReference>
<name>A0A5E4RF67_9BURK</name>
<dbReference type="Pfam" id="PF09694">
    <property type="entry name" value="Gcw_chp"/>
    <property type="match status" value="1"/>
</dbReference>
<feature type="chain" id="PRO_5022736534" evidence="1">
    <location>
        <begin position="26"/>
        <end position="282"/>
    </location>
</feature>
<dbReference type="EMBL" id="CABPSM010000001">
    <property type="protein sequence ID" value="VVD61463.1"/>
    <property type="molecule type" value="Genomic_DNA"/>
</dbReference>